<proteinExistence type="predicted"/>
<dbReference type="EMBL" id="CM056810">
    <property type="protein sequence ID" value="KAJ8646208.1"/>
    <property type="molecule type" value="Genomic_DNA"/>
</dbReference>
<comment type="caution">
    <text evidence="1">The sequence shown here is derived from an EMBL/GenBank/DDBJ whole genome shotgun (WGS) entry which is preliminary data.</text>
</comment>
<accession>A0ACC2MKR5</accession>
<protein>
    <submittedName>
        <fullName evidence="1">Uncharacterized protein</fullName>
    </submittedName>
</protein>
<organism evidence="1 2">
    <name type="scientific">Persea americana</name>
    <name type="common">Avocado</name>
    <dbReference type="NCBI Taxonomy" id="3435"/>
    <lineage>
        <taxon>Eukaryota</taxon>
        <taxon>Viridiplantae</taxon>
        <taxon>Streptophyta</taxon>
        <taxon>Embryophyta</taxon>
        <taxon>Tracheophyta</taxon>
        <taxon>Spermatophyta</taxon>
        <taxon>Magnoliopsida</taxon>
        <taxon>Magnoliidae</taxon>
        <taxon>Laurales</taxon>
        <taxon>Lauraceae</taxon>
        <taxon>Persea</taxon>
    </lineage>
</organism>
<dbReference type="Proteomes" id="UP001234297">
    <property type="component" value="Chromosome 2"/>
</dbReference>
<reference evidence="1 2" key="1">
    <citation type="journal article" date="2022" name="Hortic Res">
        <title>A haplotype resolved chromosomal level avocado genome allows analysis of novel avocado genes.</title>
        <authorList>
            <person name="Nath O."/>
            <person name="Fletcher S.J."/>
            <person name="Hayward A."/>
            <person name="Shaw L.M."/>
            <person name="Masouleh A.K."/>
            <person name="Furtado A."/>
            <person name="Henry R.J."/>
            <person name="Mitter N."/>
        </authorList>
    </citation>
    <scope>NUCLEOTIDE SEQUENCE [LARGE SCALE GENOMIC DNA]</scope>
    <source>
        <strain evidence="2">cv. Hass</strain>
    </source>
</reference>
<gene>
    <name evidence="1" type="ORF">MRB53_007956</name>
</gene>
<sequence>MAGVVGWFLLHSRIKGRSRDLDRRERILIGDCWIDEALSPVSKKRLLHDKRIKKSRNSRKKHNSGREEARRQGAHRNLQTKDSGPALLQGSLFTVGSTNGRDSRSRPEPVGLKKPSAFLSFMKTLFHHSCN</sequence>
<keyword evidence="2" id="KW-1185">Reference proteome</keyword>
<evidence type="ECO:0000313" key="1">
    <source>
        <dbReference type="EMBL" id="KAJ8646208.1"/>
    </source>
</evidence>
<name>A0ACC2MKR5_PERAE</name>
<evidence type="ECO:0000313" key="2">
    <source>
        <dbReference type="Proteomes" id="UP001234297"/>
    </source>
</evidence>